<evidence type="ECO:0000313" key="2">
    <source>
        <dbReference type="Proteomes" id="UP001566132"/>
    </source>
</evidence>
<protein>
    <submittedName>
        <fullName evidence="1">Uncharacterized protein</fullName>
    </submittedName>
</protein>
<sequence>MTVGMFPDTFPRKYRHNLIHSQRDIAALADVLKYVVNHVKVRMDQHRLLEANCFGKCGQNRITPACTDRQFRDIYLQHHKINPKDCGSPDCDYKL</sequence>
<reference evidence="1 2" key="1">
    <citation type="submission" date="2024-05" db="EMBL/GenBank/DDBJ databases">
        <title>Genetic variation in Jamaican populations of the coffee berry borer (Hypothenemus hampei).</title>
        <authorList>
            <person name="Errbii M."/>
            <person name="Myrie A."/>
        </authorList>
    </citation>
    <scope>NUCLEOTIDE SEQUENCE [LARGE SCALE GENOMIC DNA]</scope>
    <source>
        <strain evidence="1">JA-Hopewell-2020-01-JO</strain>
        <tissue evidence="1">Whole body</tissue>
    </source>
</reference>
<dbReference type="AlphaFoldDB" id="A0ABD1EUH7"/>
<evidence type="ECO:0000313" key="1">
    <source>
        <dbReference type="EMBL" id="KAL1502151.1"/>
    </source>
</evidence>
<accession>A0ABD1EUH7</accession>
<proteinExistence type="predicted"/>
<gene>
    <name evidence="1" type="ORF">ABEB36_007338</name>
</gene>
<comment type="caution">
    <text evidence="1">The sequence shown here is derived from an EMBL/GenBank/DDBJ whole genome shotgun (WGS) entry which is preliminary data.</text>
</comment>
<organism evidence="1 2">
    <name type="scientific">Hypothenemus hampei</name>
    <name type="common">Coffee berry borer</name>
    <dbReference type="NCBI Taxonomy" id="57062"/>
    <lineage>
        <taxon>Eukaryota</taxon>
        <taxon>Metazoa</taxon>
        <taxon>Ecdysozoa</taxon>
        <taxon>Arthropoda</taxon>
        <taxon>Hexapoda</taxon>
        <taxon>Insecta</taxon>
        <taxon>Pterygota</taxon>
        <taxon>Neoptera</taxon>
        <taxon>Endopterygota</taxon>
        <taxon>Coleoptera</taxon>
        <taxon>Polyphaga</taxon>
        <taxon>Cucujiformia</taxon>
        <taxon>Curculionidae</taxon>
        <taxon>Scolytinae</taxon>
        <taxon>Hypothenemus</taxon>
    </lineage>
</organism>
<dbReference type="EMBL" id="JBDJPC010000005">
    <property type="protein sequence ID" value="KAL1502151.1"/>
    <property type="molecule type" value="Genomic_DNA"/>
</dbReference>
<name>A0ABD1EUH7_HYPHA</name>
<keyword evidence="2" id="KW-1185">Reference proteome</keyword>
<dbReference type="Proteomes" id="UP001566132">
    <property type="component" value="Unassembled WGS sequence"/>
</dbReference>